<dbReference type="Pfam" id="PF08179">
    <property type="entry name" value="SspP"/>
    <property type="match status" value="1"/>
</dbReference>
<keyword evidence="1" id="KW-0749">Sporulation</keyword>
<reference evidence="3 4" key="1">
    <citation type="submission" date="2022-05" db="EMBL/GenBank/DDBJ databases">
        <title>Genome Sequencing of Bee-Associated Microbes.</title>
        <authorList>
            <person name="Dunlap C."/>
        </authorList>
    </citation>
    <scope>NUCLEOTIDE SEQUENCE [LARGE SCALE GENOMIC DNA]</scope>
    <source>
        <strain evidence="3 4">NRRL NRS-1438</strain>
    </source>
</reference>
<dbReference type="RefSeq" id="WP_087434120.1">
    <property type="nucleotide sequence ID" value="NZ_JAFFHZ010000001.1"/>
</dbReference>
<evidence type="ECO:0000256" key="2">
    <source>
        <dbReference type="SAM" id="MobiDB-lite"/>
    </source>
</evidence>
<dbReference type="InterPro" id="IPR012614">
    <property type="entry name" value="SASP_SspP"/>
</dbReference>
<protein>
    <submittedName>
        <fullName evidence="3">Small acid-soluble spore protein P</fullName>
    </submittedName>
</protein>
<dbReference type="EMBL" id="JAMDLW010000055">
    <property type="protein sequence ID" value="MCY9522893.1"/>
    <property type="molecule type" value="Genomic_DNA"/>
</dbReference>
<proteinExistence type="predicted"/>
<feature type="compositionally biased region" description="Basic residues" evidence="2">
    <location>
        <begin position="37"/>
        <end position="52"/>
    </location>
</feature>
<evidence type="ECO:0000313" key="3">
    <source>
        <dbReference type="EMBL" id="MCY9522893.1"/>
    </source>
</evidence>
<organism evidence="3 4">
    <name type="scientific">Paenibacillus apiarius</name>
    <dbReference type="NCBI Taxonomy" id="46240"/>
    <lineage>
        <taxon>Bacteria</taxon>
        <taxon>Bacillati</taxon>
        <taxon>Bacillota</taxon>
        <taxon>Bacilli</taxon>
        <taxon>Bacillales</taxon>
        <taxon>Paenibacillaceae</taxon>
        <taxon>Paenibacillus</taxon>
    </lineage>
</organism>
<dbReference type="Proteomes" id="UP001207626">
    <property type="component" value="Unassembled WGS sequence"/>
</dbReference>
<comment type="caution">
    <text evidence="3">The sequence shown here is derived from an EMBL/GenBank/DDBJ whole genome shotgun (WGS) entry which is preliminary data.</text>
</comment>
<accession>A0ABT4DZV1</accession>
<evidence type="ECO:0000313" key="4">
    <source>
        <dbReference type="Proteomes" id="UP001207626"/>
    </source>
</evidence>
<sequence length="52" mass="5587">MSKPKSVPVPSAGKNQPNRHHAGNERGAMQEPLSGSKKVKNANHVHHNNPEG</sequence>
<feature type="region of interest" description="Disordered" evidence="2">
    <location>
        <begin position="1"/>
        <end position="52"/>
    </location>
</feature>
<keyword evidence="4" id="KW-1185">Reference proteome</keyword>
<evidence type="ECO:0000256" key="1">
    <source>
        <dbReference type="ARBA" id="ARBA00022969"/>
    </source>
</evidence>
<gene>
    <name evidence="3" type="ORF">M5X09_25065</name>
</gene>
<dbReference type="GeneID" id="77002466"/>
<name>A0ABT4DZV1_9BACL</name>